<dbReference type="PANTHER" id="PTHR43179">
    <property type="entry name" value="RHAMNOSYLTRANSFERASE WBBL"/>
    <property type="match status" value="1"/>
</dbReference>
<proteinExistence type="predicted"/>
<dbReference type="RefSeq" id="WP_266262164.1">
    <property type="nucleotide sequence ID" value="NZ_JAMXWF010000080.1"/>
</dbReference>
<comment type="caution">
    <text evidence="2">The sequence shown here is derived from an EMBL/GenBank/DDBJ whole genome shotgun (WGS) entry which is preliminary data.</text>
</comment>
<evidence type="ECO:0000313" key="2">
    <source>
        <dbReference type="EMBL" id="MDQ6414025.1"/>
    </source>
</evidence>
<dbReference type="AlphaFoldDB" id="A0AAP5BP20"/>
<protein>
    <submittedName>
        <fullName evidence="2">Glycosyltransferase family 2 protein</fullName>
    </submittedName>
</protein>
<sequence length="292" mass="32988">MQSILYNNDADAVERALASIARSAELALFERVCTEVIVLYGDCSPMPCLSDEILAALREKYANAVTIRYEFFGANLGSARGHNRLGVKCSSDFLLIQNPDVVASPRLLETLLDPFSRPDVGMTEAKQLPIEHPKEYDPVTGETGWAATASAMIPFAVFEQLSGFDADSFFLYCDDVDFSWRVRLAGYKVIFQPAAVVFHDKRLSESAGWQPTSSERYYSAEAAMILSYKWSRPEIAETIRQEFEDVGDEHQKRAAAEFERRRDNSLLPAQVDGDHKIGYFKDYFYSKHRYAL</sequence>
<evidence type="ECO:0000313" key="4">
    <source>
        <dbReference type="Proteomes" id="UP001242288"/>
    </source>
</evidence>
<dbReference type="InterPro" id="IPR029044">
    <property type="entry name" value="Nucleotide-diphossugar_trans"/>
</dbReference>
<keyword evidence="3" id="KW-1185">Reference proteome</keyword>
<reference evidence="2" key="1">
    <citation type="submission" date="2022-06" db="EMBL/GenBank/DDBJ databases">
        <title>PHB producers.</title>
        <authorList>
            <person name="Besaury L."/>
        </authorList>
    </citation>
    <scope>NUCLEOTIDE SEQUENCE</scope>
    <source>
        <strain evidence="2 3">SEWS6</strain>
    </source>
</reference>
<gene>
    <name evidence="2" type="ORF">NIE36_43685</name>
    <name evidence="1" type="ORF">OSB80_43795</name>
</gene>
<accession>A0AAP5BP20</accession>
<dbReference type="EMBL" id="JAMXWF010000080">
    <property type="protein sequence ID" value="MDQ6414025.1"/>
    <property type="molecule type" value="Genomic_DNA"/>
</dbReference>
<dbReference type="Gene3D" id="3.90.550.10">
    <property type="entry name" value="Spore Coat Polysaccharide Biosynthesis Protein SpsA, Chain A"/>
    <property type="match status" value="1"/>
</dbReference>
<organism evidence="2 4">
    <name type="scientific">Paraburkholderia madseniana</name>
    <dbReference type="NCBI Taxonomy" id="2599607"/>
    <lineage>
        <taxon>Bacteria</taxon>
        <taxon>Pseudomonadati</taxon>
        <taxon>Pseudomonadota</taxon>
        <taxon>Betaproteobacteria</taxon>
        <taxon>Burkholderiales</taxon>
        <taxon>Burkholderiaceae</taxon>
        <taxon>Paraburkholderia</taxon>
    </lineage>
</organism>
<dbReference type="SUPFAM" id="SSF53448">
    <property type="entry name" value="Nucleotide-diphospho-sugar transferases"/>
    <property type="match status" value="1"/>
</dbReference>
<dbReference type="PANTHER" id="PTHR43179:SF7">
    <property type="entry name" value="RHAMNOSYLTRANSFERASE WBBL"/>
    <property type="match status" value="1"/>
</dbReference>
<evidence type="ECO:0000313" key="1">
    <source>
        <dbReference type="EMBL" id="MCX4152214.1"/>
    </source>
</evidence>
<evidence type="ECO:0000313" key="3">
    <source>
        <dbReference type="Proteomes" id="UP001209412"/>
    </source>
</evidence>
<dbReference type="Proteomes" id="UP001242288">
    <property type="component" value="Unassembled WGS sequence"/>
</dbReference>
<name>A0AAP5BP20_9BURK</name>
<dbReference type="Proteomes" id="UP001209412">
    <property type="component" value="Unassembled WGS sequence"/>
</dbReference>
<dbReference type="EMBL" id="JAPKHW010000080">
    <property type="protein sequence ID" value="MCX4152214.1"/>
    <property type="molecule type" value="Genomic_DNA"/>
</dbReference>